<proteinExistence type="predicted"/>
<feature type="chain" id="PRO_5046684428" description="BA14K family protein" evidence="2">
    <location>
        <begin position="34"/>
        <end position="91"/>
    </location>
</feature>
<feature type="region of interest" description="Disordered" evidence="1">
    <location>
        <begin position="52"/>
        <end position="91"/>
    </location>
</feature>
<protein>
    <recommendedName>
        <fullName evidence="5">BA14K family protein</fullName>
    </recommendedName>
</protein>
<organism evidence="3 4">
    <name type="scientific">Methylocapsa polymorpha</name>
    <dbReference type="NCBI Taxonomy" id="3080828"/>
    <lineage>
        <taxon>Bacteria</taxon>
        <taxon>Pseudomonadati</taxon>
        <taxon>Pseudomonadota</taxon>
        <taxon>Alphaproteobacteria</taxon>
        <taxon>Hyphomicrobiales</taxon>
        <taxon>Beijerinckiaceae</taxon>
        <taxon>Methylocapsa</taxon>
    </lineage>
</organism>
<gene>
    <name evidence="3" type="ORF">RZS28_03450</name>
</gene>
<evidence type="ECO:0008006" key="5">
    <source>
        <dbReference type="Google" id="ProtNLM"/>
    </source>
</evidence>
<accession>A0ABZ0HU97</accession>
<feature type="signal peptide" evidence="2">
    <location>
        <begin position="1"/>
        <end position="33"/>
    </location>
</feature>
<keyword evidence="2" id="KW-0732">Signal</keyword>
<evidence type="ECO:0000313" key="3">
    <source>
        <dbReference type="EMBL" id="WOJ90366.1"/>
    </source>
</evidence>
<name>A0ABZ0HU97_9HYPH</name>
<sequence length="91" mass="9757">MKSIVMNAAAWREAMSIGMAAATLAASIGMANAQQIHKYPTYPYYGAYQNAAPPPALSRWDRSRFDRSGTRGREGLGASPLRPEGPGNVSD</sequence>
<evidence type="ECO:0000256" key="2">
    <source>
        <dbReference type="SAM" id="SignalP"/>
    </source>
</evidence>
<dbReference type="Proteomes" id="UP001626536">
    <property type="component" value="Chromosome"/>
</dbReference>
<reference evidence="3 4" key="1">
    <citation type="submission" date="2023-10" db="EMBL/GenBank/DDBJ databases">
        <title>Novel methanotroph of the genus Methylocapsa from a subarctic wetland.</title>
        <authorList>
            <person name="Belova S.E."/>
            <person name="Oshkin I.Y."/>
            <person name="Miroshnikov K."/>
            <person name="Dedysh S.N."/>
        </authorList>
    </citation>
    <scope>NUCLEOTIDE SEQUENCE [LARGE SCALE GENOMIC DNA]</scope>
    <source>
        <strain evidence="3 4">RX1</strain>
    </source>
</reference>
<evidence type="ECO:0000313" key="4">
    <source>
        <dbReference type="Proteomes" id="UP001626536"/>
    </source>
</evidence>
<dbReference type="RefSeq" id="WP_407339813.1">
    <property type="nucleotide sequence ID" value="NZ_CP136862.1"/>
</dbReference>
<feature type="compositionally biased region" description="Basic and acidic residues" evidence="1">
    <location>
        <begin position="59"/>
        <end position="74"/>
    </location>
</feature>
<keyword evidence="4" id="KW-1185">Reference proteome</keyword>
<dbReference type="EMBL" id="CP136862">
    <property type="protein sequence ID" value="WOJ90366.1"/>
    <property type="molecule type" value="Genomic_DNA"/>
</dbReference>
<evidence type="ECO:0000256" key="1">
    <source>
        <dbReference type="SAM" id="MobiDB-lite"/>
    </source>
</evidence>